<reference evidence="1 2" key="1">
    <citation type="submission" date="2019-03" db="EMBL/GenBank/DDBJ databases">
        <authorList>
            <person name="Liu G."/>
        </authorList>
    </citation>
    <scope>NUCLEOTIDE SEQUENCE [LARGE SCALE GENOMIC DNA]</scope>
    <source>
        <strain evidence="1 2">DSM 19099</strain>
    </source>
</reference>
<dbReference type="EMBL" id="SNUX01000001">
    <property type="protein sequence ID" value="TES51133.1"/>
    <property type="molecule type" value="Genomic_DNA"/>
</dbReference>
<comment type="caution">
    <text evidence="1">The sequence shown here is derived from an EMBL/GenBank/DDBJ whole genome shotgun (WGS) entry which is preliminary data.</text>
</comment>
<evidence type="ECO:0008006" key="3">
    <source>
        <dbReference type="Google" id="ProtNLM"/>
    </source>
</evidence>
<protein>
    <recommendedName>
        <fullName evidence="3">EcsC family protein</fullName>
    </recommendedName>
</protein>
<dbReference type="InterPro" id="IPR024787">
    <property type="entry name" value="EcsC"/>
</dbReference>
<dbReference type="Proteomes" id="UP000298210">
    <property type="component" value="Unassembled WGS sequence"/>
</dbReference>
<dbReference type="Pfam" id="PF12787">
    <property type="entry name" value="EcsC"/>
    <property type="match status" value="1"/>
</dbReference>
<gene>
    <name evidence="1" type="ORF">E2L03_04205</name>
</gene>
<accession>A0A4Y7WRC8</accession>
<evidence type="ECO:0000313" key="2">
    <source>
        <dbReference type="Proteomes" id="UP000298210"/>
    </source>
</evidence>
<name>A0A4Y7WRC8_9BACI</name>
<dbReference type="RefSeq" id="WP_134258603.1">
    <property type="nucleotide sequence ID" value="NZ_LDIM01000012.1"/>
</dbReference>
<dbReference type="AlphaFoldDB" id="A0A4Y7WRC8"/>
<evidence type="ECO:0000313" key="1">
    <source>
        <dbReference type="EMBL" id="TES51133.1"/>
    </source>
</evidence>
<sequence>MSSVEQWQKEIEEYEKQLFFQAKKKSPSGRQVIDESWTHYMDPIAIQLYQWIQSDFLQSTFQSTLQLEPDDSIAVRNEKQHLLHKELARTRLLALVQGGMSTHSNTALLTHLPLSLYVSKKALDKVGHFYQFTQTGGTAETILSLRLFIYSFLPKQVKYEEWRSLTKDGIACDQNEPMYLGKEDMVSEAVVKQLLKQIIRMSLYKQIGHRRVPFKRLLLGAYQASVSYKSMQSLTMDAQCFYKKRWLHRFSEY</sequence>
<proteinExistence type="predicted"/>
<organism evidence="1 2">
    <name type="scientific">Shouchella lehensis</name>
    <dbReference type="NCBI Taxonomy" id="300825"/>
    <lineage>
        <taxon>Bacteria</taxon>
        <taxon>Bacillati</taxon>
        <taxon>Bacillota</taxon>
        <taxon>Bacilli</taxon>
        <taxon>Bacillales</taxon>
        <taxon>Bacillaceae</taxon>
        <taxon>Shouchella</taxon>
    </lineage>
</organism>